<dbReference type="GO" id="GO:0033389">
    <property type="term" value="P:putrescine biosynthetic process from arginine, via agmatine"/>
    <property type="evidence" value="ECO:0007669"/>
    <property type="project" value="TreeGrafter"/>
</dbReference>
<name>A0A429X6N4_SIMTE</name>
<feature type="binding site" evidence="4">
    <location>
        <position position="155"/>
    </location>
    <ligand>
        <name>Mn(2+)</name>
        <dbReference type="ChEBI" id="CHEBI:29035"/>
        <label>1</label>
    </ligand>
</feature>
<reference evidence="7 8" key="1">
    <citation type="submission" date="2018-12" db="EMBL/GenBank/DDBJ databases">
        <authorList>
            <person name="Sun L."/>
            <person name="Chen Z."/>
        </authorList>
    </citation>
    <scope>NUCLEOTIDE SEQUENCE [LARGE SCALE GENOMIC DNA]</scope>
    <source>
        <strain evidence="7 8">LMG 29736</strain>
    </source>
</reference>
<protein>
    <submittedName>
        <fullName evidence="7">Agmatinase</fullName>
        <ecNumber evidence="7">3.5.3.11</ecNumber>
    </submittedName>
</protein>
<evidence type="ECO:0000256" key="3">
    <source>
        <dbReference type="ARBA" id="ARBA00022801"/>
    </source>
</evidence>
<feature type="binding site" evidence="4">
    <location>
        <position position="153"/>
    </location>
    <ligand>
        <name>Mn(2+)</name>
        <dbReference type="ChEBI" id="CHEBI:29035"/>
        <label>1</label>
    </ligand>
</feature>
<dbReference type="EC" id="3.5.3.11" evidence="7"/>
<evidence type="ECO:0000313" key="7">
    <source>
        <dbReference type="EMBL" id="RST59098.1"/>
    </source>
</evidence>
<evidence type="ECO:0000256" key="4">
    <source>
        <dbReference type="PIRSR" id="PIRSR036979-1"/>
    </source>
</evidence>
<evidence type="ECO:0000256" key="2">
    <source>
        <dbReference type="ARBA" id="ARBA00022723"/>
    </source>
</evidence>
<dbReference type="PROSITE" id="PS51409">
    <property type="entry name" value="ARGINASE_2"/>
    <property type="match status" value="1"/>
</dbReference>
<dbReference type="CDD" id="cd09990">
    <property type="entry name" value="Agmatinase-like"/>
    <property type="match status" value="1"/>
</dbReference>
<feature type="binding site" evidence="4">
    <location>
        <position position="126"/>
    </location>
    <ligand>
        <name>Mn(2+)</name>
        <dbReference type="ChEBI" id="CHEBI:29035"/>
        <label>2</label>
    </ligand>
</feature>
<comment type="similarity">
    <text evidence="1">Belongs to the arginase family. Agmatinase subfamily.</text>
</comment>
<dbReference type="GO" id="GO:0008783">
    <property type="term" value="F:agmatinase activity"/>
    <property type="evidence" value="ECO:0007669"/>
    <property type="project" value="UniProtKB-EC"/>
</dbReference>
<dbReference type="EMBL" id="BORJ01000006">
    <property type="protein sequence ID" value="GIN96705.1"/>
    <property type="molecule type" value="Genomic_DNA"/>
</dbReference>
<dbReference type="EMBL" id="QYTW02000014">
    <property type="protein sequence ID" value="RST59098.1"/>
    <property type="molecule type" value="Genomic_DNA"/>
</dbReference>
<keyword evidence="9" id="KW-1185">Reference proteome</keyword>
<feature type="binding site" evidence="4">
    <location>
        <position position="246"/>
    </location>
    <ligand>
        <name>Mn(2+)</name>
        <dbReference type="ChEBI" id="CHEBI:29035"/>
        <label>1</label>
    </ligand>
</feature>
<dbReference type="Gene3D" id="3.40.800.10">
    <property type="entry name" value="Ureohydrolase domain"/>
    <property type="match status" value="1"/>
</dbReference>
<sequence>MANDTWSTVLNSGIATFMKRPYMQPKRELVEQSGVKAGILGVPFDGTTIVRTGSMMGPRRFRDASSLYIPYHLDYDVDVVEKYNVHDFGDINVVIGNAFETLESGKRDVLELLHGGAMPVLIGGEHLITVAATRAFEEFTPDANYGFILFDAHLDTAPDVGGDKWNHCCPVPRSMELSCFNPKNSVIIGPHGSMNPKEELNYVKENDISLFTMRDIYKNGIQDVVKKAIEIASDGTDGVYITFDMDSLEASQTPGTCAPTPGGITVREMIQAIDLLGEVNLIGFDIVEIAPAYDHSDITAITASRMAVDMLASRARYL</sequence>
<evidence type="ECO:0000313" key="8">
    <source>
        <dbReference type="Proteomes" id="UP000287296"/>
    </source>
</evidence>
<dbReference type="InterPro" id="IPR020855">
    <property type="entry name" value="Ureohydrolase_Mn_BS"/>
</dbReference>
<keyword evidence="3 5" id="KW-0378">Hydrolase</keyword>
<dbReference type="InterPro" id="IPR023696">
    <property type="entry name" value="Ureohydrolase_dom_sf"/>
</dbReference>
<dbReference type="PROSITE" id="PS01053">
    <property type="entry name" value="ARGINASE_1"/>
    <property type="match status" value="1"/>
</dbReference>
<evidence type="ECO:0000313" key="6">
    <source>
        <dbReference type="EMBL" id="GIN96705.1"/>
    </source>
</evidence>
<reference evidence="6 9" key="2">
    <citation type="submission" date="2021-03" db="EMBL/GenBank/DDBJ databases">
        <title>Antimicrobial resistance genes in bacteria isolated from Japanese honey, and their potential for conferring macrolide and lincosamide resistance in the American foulbrood pathogen Paenibacillus larvae.</title>
        <authorList>
            <person name="Okamoto M."/>
            <person name="Kumagai M."/>
            <person name="Kanamori H."/>
            <person name="Takamatsu D."/>
        </authorList>
    </citation>
    <scope>NUCLEOTIDE SEQUENCE [LARGE SCALE GENOMIC DNA]</scope>
    <source>
        <strain evidence="6 9">J6TS1</strain>
    </source>
</reference>
<evidence type="ECO:0000313" key="9">
    <source>
        <dbReference type="Proteomes" id="UP000680670"/>
    </source>
</evidence>
<dbReference type="GO" id="GO:0046872">
    <property type="term" value="F:metal ion binding"/>
    <property type="evidence" value="ECO:0007669"/>
    <property type="project" value="UniProtKB-KW"/>
</dbReference>
<keyword evidence="2 4" id="KW-0479">Metal-binding</keyword>
<dbReference type="PANTHER" id="PTHR11358:SF26">
    <property type="entry name" value="GUANIDINO ACID HYDROLASE, MITOCHONDRIAL"/>
    <property type="match status" value="1"/>
</dbReference>
<dbReference type="Proteomes" id="UP000680670">
    <property type="component" value="Unassembled WGS sequence"/>
</dbReference>
<dbReference type="PROSITE" id="PS00758">
    <property type="entry name" value="ARGE_DAPE_CPG2_1"/>
    <property type="match status" value="1"/>
</dbReference>
<dbReference type="PANTHER" id="PTHR11358">
    <property type="entry name" value="ARGINASE/AGMATINASE"/>
    <property type="match status" value="1"/>
</dbReference>
<dbReference type="PIRSF" id="PIRSF036979">
    <property type="entry name" value="Arginase"/>
    <property type="match status" value="1"/>
</dbReference>
<dbReference type="Proteomes" id="UP000287296">
    <property type="component" value="Unassembled WGS sequence"/>
</dbReference>
<keyword evidence="4" id="KW-0464">Manganese</keyword>
<comment type="cofactor">
    <cofactor evidence="4">
        <name>Mn(2+)</name>
        <dbReference type="ChEBI" id="CHEBI:29035"/>
    </cofactor>
    <text evidence="4">Binds 2 manganese ions per subunit.</text>
</comment>
<dbReference type="AlphaFoldDB" id="A0A429X6N4"/>
<dbReference type="OrthoDB" id="9788689at2"/>
<dbReference type="InterPro" id="IPR006035">
    <property type="entry name" value="Ureohydrolase"/>
</dbReference>
<evidence type="ECO:0000256" key="1">
    <source>
        <dbReference type="ARBA" id="ARBA00009227"/>
    </source>
</evidence>
<gene>
    <name evidence="7" type="primary">speB</name>
    <name evidence="7" type="ORF">D5F11_014555</name>
    <name evidence="6" type="ORF">J6TS1_25750</name>
</gene>
<dbReference type="RefSeq" id="WP_120117873.1">
    <property type="nucleotide sequence ID" value="NZ_BORI01000012.1"/>
</dbReference>
<accession>A0A429X6N4</accession>
<dbReference type="PRINTS" id="PR00116">
    <property type="entry name" value="ARGINASE"/>
</dbReference>
<dbReference type="NCBIfam" id="TIGR01230">
    <property type="entry name" value="agmatinase"/>
    <property type="match status" value="1"/>
</dbReference>
<dbReference type="Pfam" id="PF00491">
    <property type="entry name" value="Arginase"/>
    <property type="match status" value="1"/>
</dbReference>
<feature type="binding site" evidence="4">
    <location>
        <position position="244"/>
    </location>
    <ligand>
        <name>Mn(2+)</name>
        <dbReference type="ChEBI" id="CHEBI:29035"/>
        <label>1</label>
    </ligand>
</feature>
<organism evidence="7 8">
    <name type="scientific">Siminovitchia terrae</name>
    <name type="common">Bacillus terrae</name>
    <dbReference type="NCBI Taxonomy" id="1914933"/>
    <lineage>
        <taxon>Bacteria</taxon>
        <taxon>Bacillati</taxon>
        <taxon>Bacillota</taxon>
        <taxon>Bacilli</taxon>
        <taxon>Bacillales</taxon>
        <taxon>Bacillaceae</taxon>
        <taxon>Siminovitchia</taxon>
    </lineage>
</organism>
<feature type="binding site" evidence="4">
    <location>
        <position position="151"/>
    </location>
    <ligand>
        <name>Mn(2+)</name>
        <dbReference type="ChEBI" id="CHEBI:29035"/>
        <label>1</label>
    </ligand>
</feature>
<proteinExistence type="inferred from homology"/>
<dbReference type="InterPro" id="IPR005925">
    <property type="entry name" value="Agmatinase-rel"/>
</dbReference>
<comment type="caution">
    <text evidence="7">The sequence shown here is derived from an EMBL/GenBank/DDBJ whole genome shotgun (WGS) entry which is preliminary data.</text>
</comment>
<dbReference type="InterPro" id="IPR001261">
    <property type="entry name" value="ArgE/DapE_CS"/>
</dbReference>
<evidence type="ECO:0000256" key="5">
    <source>
        <dbReference type="RuleBase" id="RU003684"/>
    </source>
</evidence>
<dbReference type="SUPFAM" id="SSF52768">
    <property type="entry name" value="Arginase/deacetylase"/>
    <property type="match status" value="1"/>
</dbReference>